<organism evidence="3 4">
    <name type="scientific">Brassica cretica</name>
    <name type="common">Mustard</name>
    <dbReference type="NCBI Taxonomy" id="69181"/>
    <lineage>
        <taxon>Eukaryota</taxon>
        <taxon>Viridiplantae</taxon>
        <taxon>Streptophyta</taxon>
        <taxon>Embryophyta</taxon>
        <taxon>Tracheophyta</taxon>
        <taxon>Spermatophyta</taxon>
        <taxon>Magnoliopsida</taxon>
        <taxon>eudicotyledons</taxon>
        <taxon>Gunneridae</taxon>
        <taxon>Pentapetalae</taxon>
        <taxon>rosids</taxon>
        <taxon>malvids</taxon>
        <taxon>Brassicales</taxon>
        <taxon>Brassicaceae</taxon>
        <taxon>Brassiceae</taxon>
        <taxon>Brassica</taxon>
    </lineage>
</organism>
<feature type="domain" description="Replication protein A 70 kDa DNA-binding subunit B/D first OB fold" evidence="2">
    <location>
        <begin position="273"/>
        <end position="373"/>
    </location>
</feature>
<feature type="compositionally biased region" description="Polar residues" evidence="1">
    <location>
        <begin position="854"/>
        <end position="867"/>
    </location>
</feature>
<dbReference type="CDD" id="cd04480">
    <property type="entry name" value="RPA1_DBD_A_like"/>
    <property type="match status" value="2"/>
</dbReference>
<proteinExistence type="predicted"/>
<accession>A0ABQ7D7P3</accession>
<dbReference type="EMBL" id="QGKV02000759">
    <property type="protein sequence ID" value="KAF3567745.1"/>
    <property type="molecule type" value="Genomic_DNA"/>
</dbReference>
<dbReference type="InterPro" id="IPR012340">
    <property type="entry name" value="NA-bd_OB-fold"/>
</dbReference>
<feature type="domain" description="Replication protein A 70 kDa DNA-binding subunit B/D first OB fold" evidence="2">
    <location>
        <begin position="11"/>
        <end position="110"/>
    </location>
</feature>
<dbReference type="Gene3D" id="2.40.50.140">
    <property type="entry name" value="Nucleic acid-binding proteins"/>
    <property type="match status" value="4"/>
</dbReference>
<feature type="region of interest" description="Disordered" evidence="1">
    <location>
        <begin position="651"/>
        <end position="670"/>
    </location>
</feature>
<reference evidence="3 4" key="1">
    <citation type="journal article" date="2020" name="BMC Genomics">
        <title>Intraspecific diversification of the crop wild relative Brassica cretica Lam. using demographic model selection.</title>
        <authorList>
            <person name="Kioukis A."/>
            <person name="Michalopoulou V.A."/>
            <person name="Briers L."/>
            <person name="Pirintsos S."/>
            <person name="Studholme D.J."/>
            <person name="Pavlidis P."/>
            <person name="Sarris P.F."/>
        </authorList>
    </citation>
    <scope>NUCLEOTIDE SEQUENCE [LARGE SCALE GENOMIC DNA]</scope>
    <source>
        <strain evidence="4">cv. PFS-1207/04</strain>
    </source>
</reference>
<feature type="compositionally biased region" description="Polar residues" evidence="1">
    <location>
        <begin position="735"/>
        <end position="747"/>
    </location>
</feature>
<feature type="compositionally biased region" description="Polar residues" evidence="1">
    <location>
        <begin position="658"/>
        <end position="670"/>
    </location>
</feature>
<feature type="region of interest" description="Disordered" evidence="1">
    <location>
        <begin position="684"/>
        <end position="704"/>
    </location>
</feature>
<feature type="region of interest" description="Disordered" evidence="1">
    <location>
        <begin position="854"/>
        <end position="941"/>
    </location>
</feature>
<keyword evidence="4" id="KW-1185">Reference proteome</keyword>
<comment type="caution">
    <text evidence="3">The sequence shown here is derived from an EMBL/GenBank/DDBJ whole genome shotgun (WGS) entry which is preliminary data.</text>
</comment>
<evidence type="ECO:0000313" key="4">
    <source>
        <dbReference type="Proteomes" id="UP000266723"/>
    </source>
</evidence>
<protein>
    <recommendedName>
        <fullName evidence="2">Replication protein A 70 kDa DNA-binding subunit B/D first OB fold domain-containing protein</fullName>
    </recommendedName>
</protein>
<dbReference type="Pfam" id="PF02721">
    <property type="entry name" value="DUF223"/>
    <property type="match status" value="2"/>
</dbReference>
<feature type="region of interest" description="Disordered" evidence="1">
    <location>
        <begin position="726"/>
        <end position="747"/>
    </location>
</feature>
<feature type="compositionally biased region" description="Polar residues" evidence="1">
    <location>
        <begin position="880"/>
        <end position="894"/>
    </location>
</feature>
<evidence type="ECO:0000256" key="1">
    <source>
        <dbReference type="SAM" id="MobiDB-lite"/>
    </source>
</evidence>
<dbReference type="SUPFAM" id="SSF50249">
    <property type="entry name" value="Nucleic acid-binding proteins"/>
    <property type="match status" value="4"/>
</dbReference>
<evidence type="ECO:0000313" key="3">
    <source>
        <dbReference type="EMBL" id="KAF3567745.1"/>
    </source>
</evidence>
<sequence>MAIVTHNVVRQLNDGKPFKDIWKVEIKVLHSWTQHSTYSGGDSFDFILADKTGVKIHCTCKGNFFPRVKKLQVGQWKFIENFSVIPATGKYRPTSHKYKMTITGSTNVTNSELKIEDDFLTLTPLQAIMNGSLDSKFLVGQVQITNAFEISSMVINPTGFDVEDYPAQALYVEDPENLPDVITAIGKTFKFGVYVAKDNVDYEADIFTIGGTWSANEIISMCEDDNTLLSDHSSGKVSLLSIESEDTKGASSTPVSKRSEKKLMAMVTSDRITLLNDVKPFKSTWKVEVKVLHSWTQRSNYPGGDSLQFILADKTGVKIHCTCKRLFLARVKKLQVGQWRFIENVSVTPAAGKYRPTSHAYKLTIISNSNVTNSSLKNDDEFLSLTTFPEIMNGSLDSNVLIDVIGQAIDIGDMQVVPVQGKETKKLELTLTDTEDHQIACCLWGRYDEQLLYTYKVGQVNKNFLCLLRFAKINVYKGQVQITNAFDTSTLEINPPGFDVQDYIRLMPNNELALITDGREVVKPKGNKRQPDQWSIYPERTILDIIMATESVTNVAPRFKIHLLLKDDTGETKVMLLDTVAEPILGVSAEVLLNGSLEEVEDPEDLPDQVTALIGKTFKFGVYVNKDNVDYGSHIFNVGKTWPADAIITRTDDEDTGDTSTIVSSDPSSGQVSFVSIESEDNTCLSSTPLSKRKGSSNEIDDLSSTSKKQCSKIIKMKRKHPVSFGADAHRKRAQSASKQITESSQTKDVPLTAVFARILNDVTNKNIAESCHPRVSVTVSKPNNKRVYSEKENNDCSHHKNMSHQIKAIYTGSYPSQLTFQTKYSPIPKMPDTKTTETARASRISTFDRQHKGISTTFTGPCQNHLPSLRRHKSIPRIPNTQTRGTTRDSGMSKNAGAEHNFSKSDPLNEDLLSNMDGYDDLEFDSSSQESFDSDTSDHEQSILLEPEINNQSERVMKLAAMFKTTFSEVKKKFKPISPKEDG</sequence>
<dbReference type="InterPro" id="IPR003871">
    <property type="entry name" value="RFA1B/D_OB_1st"/>
</dbReference>
<gene>
    <name evidence="3" type="ORF">DY000_02016929</name>
</gene>
<dbReference type="Proteomes" id="UP000266723">
    <property type="component" value="Unassembled WGS sequence"/>
</dbReference>
<evidence type="ECO:0000259" key="2">
    <source>
        <dbReference type="Pfam" id="PF02721"/>
    </source>
</evidence>
<dbReference type="PANTHER" id="PTHR47165:SF4">
    <property type="entry name" value="OS03G0429900 PROTEIN"/>
    <property type="match status" value="1"/>
</dbReference>
<name>A0ABQ7D7P3_BRACR</name>
<dbReference type="PANTHER" id="PTHR47165">
    <property type="entry name" value="OS03G0429900 PROTEIN"/>
    <property type="match status" value="1"/>
</dbReference>
<dbReference type="CDD" id="cd04481">
    <property type="entry name" value="RPA1_DBD_B_like"/>
    <property type="match status" value="1"/>
</dbReference>